<feature type="region of interest" description="Disordered" evidence="1">
    <location>
        <begin position="44"/>
        <end position="130"/>
    </location>
</feature>
<reference evidence="3 4" key="1">
    <citation type="submission" date="2023-09" db="EMBL/GenBank/DDBJ databases">
        <authorList>
            <person name="Rey-Velasco X."/>
        </authorList>
    </citation>
    <scope>NUCLEOTIDE SEQUENCE [LARGE SCALE GENOMIC DNA]</scope>
    <source>
        <strain evidence="3 4">F158</strain>
    </source>
</reference>
<evidence type="ECO:0000313" key="3">
    <source>
        <dbReference type="EMBL" id="MDT0683790.1"/>
    </source>
</evidence>
<dbReference type="Proteomes" id="UP001265259">
    <property type="component" value="Unassembled WGS sequence"/>
</dbReference>
<protein>
    <submittedName>
        <fullName evidence="3">Uncharacterized protein</fullName>
    </submittedName>
</protein>
<feature type="transmembrane region" description="Helical" evidence="2">
    <location>
        <begin position="6"/>
        <end position="23"/>
    </location>
</feature>
<keyword evidence="2" id="KW-1133">Transmembrane helix</keyword>
<keyword evidence="2" id="KW-0812">Transmembrane</keyword>
<evidence type="ECO:0000256" key="1">
    <source>
        <dbReference type="SAM" id="MobiDB-lite"/>
    </source>
</evidence>
<organism evidence="3 4">
    <name type="scientific">Tropicimonas omnivorans</name>
    <dbReference type="NCBI Taxonomy" id="3075590"/>
    <lineage>
        <taxon>Bacteria</taxon>
        <taxon>Pseudomonadati</taxon>
        <taxon>Pseudomonadota</taxon>
        <taxon>Alphaproteobacteria</taxon>
        <taxon>Rhodobacterales</taxon>
        <taxon>Roseobacteraceae</taxon>
        <taxon>Tropicimonas</taxon>
    </lineage>
</organism>
<name>A0ABU3DJC4_9RHOB</name>
<sequence length="130" mass="14470">MEARLIAALIMTPFALAFIYAGIHEFMRYKSEGGTTYGLVYNDETGTTHVTGIPDEAEAYDPDDYDPNSYNDPEISSRTDDEEPDAVDEDGNLIEVVEIVENDPEDHATAETAETETKDEDKDGDEVRRS</sequence>
<evidence type="ECO:0000256" key="2">
    <source>
        <dbReference type="SAM" id="Phobius"/>
    </source>
</evidence>
<keyword evidence="2" id="KW-0472">Membrane</keyword>
<proteinExistence type="predicted"/>
<feature type="compositionally biased region" description="Acidic residues" evidence="1">
    <location>
        <begin position="80"/>
        <end position="104"/>
    </location>
</feature>
<comment type="caution">
    <text evidence="3">The sequence shown here is derived from an EMBL/GenBank/DDBJ whole genome shotgun (WGS) entry which is preliminary data.</text>
</comment>
<evidence type="ECO:0000313" key="4">
    <source>
        <dbReference type="Proteomes" id="UP001265259"/>
    </source>
</evidence>
<feature type="compositionally biased region" description="Basic and acidic residues" evidence="1">
    <location>
        <begin position="105"/>
        <end position="130"/>
    </location>
</feature>
<feature type="compositionally biased region" description="Acidic residues" evidence="1">
    <location>
        <begin position="55"/>
        <end position="66"/>
    </location>
</feature>
<gene>
    <name evidence="3" type="ORF">RM543_13950</name>
</gene>
<keyword evidence="4" id="KW-1185">Reference proteome</keyword>
<accession>A0ABU3DJC4</accession>
<dbReference type="RefSeq" id="WP_311692665.1">
    <property type="nucleotide sequence ID" value="NZ_JAVRHL010000003.1"/>
</dbReference>
<dbReference type="EMBL" id="JAVRHL010000003">
    <property type="protein sequence ID" value="MDT0683790.1"/>
    <property type="molecule type" value="Genomic_DNA"/>
</dbReference>